<feature type="short sequence motif" description="'KMSKS' region" evidence="15">
    <location>
        <begin position="608"/>
        <end position="612"/>
    </location>
</feature>
<keyword evidence="5 15" id="KW-0963">Cytoplasm</keyword>
<dbReference type="PRINTS" id="PR00984">
    <property type="entry name" value="TRNASYNTHILE"/>
</dbReference>
<dbReference type="InterPro" id="IPR009080">
    <property type="entry name" value="tRNAsynth_Ia_anticodon-bd"/>
</dbReference>
<comment type="caution">
    <text evidence="18">The sequence shown here is derived from an EMBL/GenBank/DDBJ whole genome shotgun (WGS) entry which is preliminary data.</text>
</comment>
<feature type="domain" description="Aminoacyl-tRNA synthetase class Ia" evidence="16">
    <location>
        <begin position="25"/>
        <end position="642"/>
    </location>
</feature>
<feature type="short sequence motif" description="'HIGH' region" evidence="15">
    <location>
        <begin position="59"/>
        <end position="69"/>
    </location>
</feature>
<comment type="catalytic activity">
    <reaction evidence="14 15">
        <text>tRNA(Ile) + L-isoleucine + ATP = L-isoleucyl-tRNA(Ile) + AMP + diphosphate</text>
        <dbReference type="Rhea" id="RHEA:11060"/>
        <dbReference type="Rhea" id="RHEA-COMP:9666"/>
        <dbReference type="Rhea" id="RHEA-COMP:9695"/>
        <dbReference type="ChEBI" id="CHEBI:30616"/>
        <dbReference type="ChEBI" id="CHEBI:33019"/>
        <dbReference type="ChEBI" id="CHEBI:58045"/>
        <dbReference type="ChEBI" id="CHEBI:78442"/>
        <dbReference type="ChEBI" id="CHEBI:78528"/>
        <dbReference type="ChEBI" id="CHEBI:456215"/>
        <dbReference type="EC" id="6.1.1.5"/>
    </reaction>
</comment>
<reference evidence="18" key="1">
    <citation type="journal article" date="2014" name="Int. J. Syst. Evol. Microbiol.">
        <title>Complete genome sequence of Corynebacterium casei LMG S-19264T (=DSM 44701T), isolated from a smear-ripened cheese.</title>
        <authorList>
            <consortium name="US DOE Joint Genome Institute (JGI-PGF)"/>
            <person name="Walter F."/>
            <person name="Albersmeier A."/>
            <person name="Kalinowski J."/>
            <person name="Ruckert C."/>
        </authorList>
    </citation>
    <scope>NUCLEOTIDE SEQUENCE</scope>
    <source>
        <strain evidence="18">JCM 19831</strain>
    </source>
</reference>
<evidence type="ECO:0000256" key="13">
    <source>
        <dbReference type="ARBA" id="ARBA00025217"/>
    </source>
</evidence>
<keyword evidence="9 15" id="KW-0862">Zinc</keyword>
<dbReference type="RefSeq" id="WP_190250632.1">
    <property type="nucleotide sequence ID" value="NZ_BMPI01000013.1"/>
</dbReference>
<dbReference type="EC" id="6.1.1.5" evidence="15"/>
<dbReference type="InterPro" id="IPR002300">
    <property type="entry name" value="aa-tRNA-synth_Ia"/>
</dbReference>
<accession>A0A917TM91</accession>
<keyword evidence="19" id="KW-1185">Reference proteome</keyword>
<keyword evidence="8 15" id="KW-0547">Nucleotide-binding</keyword>
<dbReference type="InterPro" id="IPR023586">
    <property type="entry name" value="Ile-tRNA-ligase_type2"/>
</dbReference>
<dbReference type="InterPro" id="IPR002301">
    <property type="entry name" value="Ile-tRNA-ligase"/>
</dbReference>
<evidence type="ECO:0000313" key="19">
    <source>
        <dbReference type="Proteomes" id="UP000642070"/>
    </source>
</evidence>
<evidence type="ECO:0000259" key="16">
    <source>
        <dbReference type="Pfam" id="PF00133"/>
    </source>
</evidence>
<evidence type="ECO:0000256" key="12">
    <source>
        <dbReference type="ARBA" id="ARBA00023146"/>
    </source>
</evidence>
<dbReference type="Pfam" id="PF00133">
    <property type="entry name" value="tRNA-synt_1"/>
    <property type="match status" value="1"/>
</dbReference>
<sequence>MAYPMHRTGAGVPASPNLPEVEREVLEFWAQDGTFEASVEQRAAGVDGDNEFVFYDGPPFANGLPHYGHLLTGYAKDVVPRYKTMRGFRVERRFGWDCHGMPAEVEAEKQLGITTKAEILQLGVDKFNAATKESVLRYTQDWERYVTRQARWVDFTNDYKTLDLDYMESVMWAFKTLHDKGLVYEGFRVLAYCWRCETPLSNTELRMDEDVYRDRQDPALTVAFQLETGEKILVWTTTPWTLPSNLAVAVGPEIEYAVFEENGARYILAESRVAAYEKELADATRVGSVSGAELVGRRYTPLFDYLADTPNAFQVIGADFVTTEDGTGVVHMAPAFGEDDQNACASVGIPTVVTVDEHTRFTSIVPDYQGLQVFEANKPVIRDLKAAGVVVRHDSYTHSYPHCWRCDTPLVYKAVSSWFVAVSTFRDRMVELNQQITWTPEHIKDGSFGKWLANARDWSISRNRFWGSPIPVWKSDDPQYPRVDVYGSLDELERDFGVRPADLHRPEIDNLTRPNPDDPTGQSVMRRVPEVLDCWFESGSMPFAQVHYPFENRDWFEHHYPGDFIVEYIGQTRGWFYTMHVLATALFDRPAFRNCVSHGILLGEDGRKMSKSLRNYPDVYRVFDEYGSDAMRWFLVASPVLRGGDMPVTEAGIRDAVRQVLLPLWNVWYFFSLYANADGYAARYRTDSTDLLDRYVLAKTGELVAAVGRQFDAYDLSGAAGTVRAYLDALTNWYVRRSRDRFWSGDRDAFDTLYTVLSTLTQVVAPLAPLTAEEIYRGLTGERSVHLTDWPSAERFPADHELVANMDAVRDVCSAALSLRKARGLRVRLPLAQLTVATANADALRPFGALVADEVNVKEVEFTGDVAAHCTRVLTLVPRVLGPRLGKDVQAVIKAVKAGDWGVQGGGAVTAGGVELREGEYELKLVAADPTQSAPLPGGEGVVVLDSAVTPQLAAEGLARDLVRVVQQARRDADLNVSDRITVVVDGPQAVADALAVHSAFVAGETLAQAVTLGPVPDGFAGEVGEGDPVRVRVARV</sequence>
<evidence type="ECO:0000256" key="4">
    <source>
        <dbReference type="ARBA" id="ARBA00011245"/>
    </source>
</evidence>
<dbReference type="GO" id="GO:0004822">
    <property type="term" value="F:isoleucine-tRNA ligase activity"/>
    <property type="evidence" value="ECO:0007669"/>
    <property type="project" value="UniProtKB-UniRule"/>
</dbReference>
<reference evidence="18" key="2">
    <citation type="submission" date="2020-09" db="EMBL/GenBank/DDBJ databases">
        <authorList>
            <person name="Sun Q."/>
            <person name="Ohkuma M."/>
        </authorList>
    </citation>
    <scope>NUCLEOTIDE SEQUENCE</scope>
    <source>
        <strain evidence="18">JCM 19831</strain>
    </source>
</reference>
<keyword evidence="11 15" id="KW-0648">Protein biosynthesis</keyword>
<evidence type="ECO:0000256" key="11">
    <source>
        <dbReference type="ARBA" id="ARBA00022917"/>
    </source>
</evidence>
<dbReference type="Proteomes" id="UP000642070">
    <property type="component" value="Unassembled WGS sequence"/>
</dbReference>
<dbReference type="GO" id="GO:0006428">
    <property type="term" value="P:isoleucyl-tRNA aminoacylation"/>
    <property type="evidence" value="ECO:0007669"/>
    <property type="project" value="UniProtKB-UniRule"/>
</dbReference>
<keyword evidence="10 15" id="KW-0067">ATP-binding</keyword>
<dbReference type="HAMAP" id="MF_02003">
    <property type="entry name" value="Ile_tRNA_synth_type2"/>
    <property type="match status" value="1"/>
</dbReference>
<dbReference type="InterPro" id="IPR009008">
    <property type="entry name" value="Val/Leu/Ile-tRNA-synth_edit"/>
</dbReference>
<dbReference type="GO" id="GO:0002161">
    <property type="term" value="F:aminoacyl-tRNA deacylase activity"/>
    <property type="evidence" value="ECO:0007669"/>
    <property type="project" value="InterPro"/>
</dbReference>
<dbReference type="Pfam" id="PF08264">
    <property type="entry name" value="Anticodon_1"/>
    <property type="match status" value="1"/>
</dbReference>
<comment type="cofactor">
    <cofactor evidence="1 15">
        <name>Zn(2+)</name>
        <dbReference type="ChEBI" id="CHEBI:29105"/>
    </cofactor>
</comment>
<evidence type="ECO:0000256" key="8">
    <source>
        <dbReference type="ARBA" id="ARBA00022741"/>
    </source>
</evidence>
<name>A0A917TM91_9ACTN</name>
<dbReference type="InterPro" id="IPR001412">
    <property type="entry name" value="aa-tRNA-synth_I_CS"/>
</dbReference>
<keyword evidence="12 15" id="KW-0030">Aminoacyl-tRNA synthetase</keyword>
<dbReference type="CDD" id="cd00818">
    <property type="entry name" value="IleRS_core"/>
    <property type="match status" value="1"/>
</dbReference>
<protein>
    <recommendedName>
        <fullName evidence="15">Isoleucine--tRNA ligase</fullName>
        <ecNumber evidence="15">6.1.1.5</ecNumber>
    </recommendedName>
    <alternativeName>
        <fullName evidence="15">Isoleucyl-tRNA synthetase</fullName>
        <shortName evidence="15">IleRS</shortName>
    </alternativeName>
</protein>
<dbReference type="InterPro" id="IPR014729">
    <property type="entry name" value="Rossmann-like_a/b/a_fold"/>
</dbReference>
<evidence type="ECO:0000256" key="7">
    <source>
        <dbReference type="ARBA" id="ARBA00022723"/>
    </source>
</evidence>
<dbReference type="SUPFAM" id="SSF50677">
    <property type="entry name" value="ValRS/IleRS/LeuRS editing domain"/>
    <property type="match status" value="1"/>
</dbReference>
<evidence type="ECO:0000256" key="2">
    <source>
        <dbReference type="ARBA" id="ARBA00004496"/>
    </source>
</evidence>
<keyword evidence="6 15" id="KW-0436">Ligase</keyword>
<dbReference type="GO" id="GO:0005737">
    <property type="term" value="C:cytoplasm"/>
    <property type="evidence" value="ECO:0007669"/>
    <property type="project" value="UniProtKB-SubCell"/>
</dbReference>
<feature type="binding site" evidence="15">
    <location>
        <position position="611"/>
    </location>
    <ligand>
        <name>ATP</name>
        <dbReference type="ChEBI" id="CHEBI:30616"/>
    </ligand>
</feature>
<dbReference type="AlphaFoldDB" id="A0A917TM91"/>
<evidence type="ECO:0000259" key="17">
    <source>
        <dbReference type="Pfam" id="PF08264"/>
    </source>
</evidence>
<dbReference type="PANTHER" id="PTHR42780">
    <property type="entry name" value="SOLEUCYL-TRNA SYNTHETASE"/>
    <property type="match status" value="1"/>
</dbReference>
<dbReference type="GO" id="GO:0008270">
    <property type="term" value="F:zinc ion binding"/>
    <property type="evidence" value="ECO:0007669"/>
    <property type="project" value="UniProtKB-UniRule"/>
</dbReference>
<evidence type="ECO:0000256" key="3">
    <source>
        <dbReference type="ARBA" id="ARBA00007078"/>
    </source>
</evidence>
<keyword evidence="7 15" id="KW-0479">Metal-binding</keyword>
<dbReference type="SUPFAM" id="SSF47323">
    <property type="entry name" value="Anticodon-binding domain of a subclass of class I aminoacyl-tRNA synthetases"/>
    <property type="match status" value="1"/>
</dbReference>
<dbReference type="EMBL" id="BMPI01000013">
    <property type="protein sequence ID" value="GGM28528.1"/>
    <property type="molecule type" value="Genomic_DNA"/>
</dbReference>
<dbReference type="InterPro" id="IPR013155">
    <property type="entry name" value="M/V/L/I-tRNA-synth_anticd-bd"/>
</dbReference>
<dbReference type="GO" id="GO:0005524">
    <property type="term" value="F:ATP binding"/>
    <property type="evidence" value="ECO:0007669"/>
    <property type="project" value="UniProtKB-UniRule"/>
</dbReference>
<organism evidence="18 19">
    <name type="scientific">Dactylosporangium sucinum</name>
    <dbReference type="NCBI Taxonomy" id="1424081"/>
    <lineage>
        <taxon>Bacteria</taxon>
        <taxon>Bacillati</taxon>
        <taxon>Actinomycetota</taxon>
        <taxon>Actinomycetes</taxon>
        <taxon>Micromonosporales</taxon>
        <taxon>Micromonosporaceae</taxon>
        <taxon>Dactylosporangium</taxon>
    </lineage>
</organism>
<dbReference type="Pfam" id="PF19302">
    <property type="entry name" value="DUF5915"/>
    <property type="match status" value="1"/>
</dbReference>
<comment type="function">
    <text evidence="13 15">Catalyzes the attachment of isoleucine to tRNA(Ile). As IleRS can inadvertently accommodate and process structurally similar amino acids such as valine, to avoid such errors it has two additional distinct tRNA(Ile)-dependent editing activities. One activity is designated as 'pretransfer' editing and involves the hydrolysis of activated Val-AMP. The other activity is designated 'posttransfer' editing and involves deacylation of mischarged Val-tRNA(Ile).</text>
</comment>
<dbReference type="Gene3D" id="3.40.50.620">
    <property type="entry name" value="HUPs"/>
    <property type="match status" value="2"/>
</dbReference>
<dbReference type="SUPFAM" id="SSF52374">
    <property type="entry name" value="Nucleotidylyl transferase"/>
    <property type="match status" value="1"/>
</dbReference>
<evidence type="ECO:0000256" key="5">
    <source>
        <dbReference type="ARBA" id="ARBA00022490"/>
    </source>
</evidence>
<comment type="domain">
    <text evidence="15">IleRS has two distinct active sites: one for aminoacylation and one for editing. The misactivated valine is translocated from the active site to the editing site, which sterically excludes the correctly activated isoleucine. The single editing site contains two valyl binding pockets, one specific for each substrate (Val-AMP or Val-tRNA(Ile)).</text>
</comment>
<comment type="subcellular location">
    <subcellularLocation>
        <location evidence="2 15">Cytoplasm</location>
    </subcellularLocation>
</comment>
<dbReference type="CDD" id="cd07961">
    <property type="entry name" value="Anticodon_Ia_Ile_ABEc"/>
    <property type="match status" value="1"/>
</dbReference>
<dbReference type="InterPro" id="IPR033709">
    <property type="entry name" value="Anticodon_Ile_ABEc"/>
</dbReference>
<dbReference type="FunFam" id="3.40.50.620:FF:000063">
    <property type="entry name" value="Isoleucine--tRNA ligase"/>
    <property type="match status" value="1"/>
</dbReference>
<dbReference type="GO" id="GO:0000049">
    <property type="term" value="F:tRNA binding"/>
    <property type="evidence" value="ECO:0007669"/>
    <property type="project" value="InterPro"/>
</dbReference>
<evidence type="ECO:0000256" key="10">
    <source>
        <dbReference type="ARBA" id="ARBA00022840"/>
    </source>
</evidence>
<evidence type="ECO:0000256" key="1">
    <source>
        <dbReference type="ARBA" id="ARBA00001947"/>
    </source>
</evidence>
<gene>
    <name evidence="15 18" type="primary">ileS</name>
    <name evidence="18" type="ORF">GCM10007977_032290</name>
</gene>
<comment type="subunit">
    <text evidence="4 15">Monomer.</text>
</comment>
<evidence type="ECO:0000313" key="18">
    <source>
        <dbReference type="EMBL" id="GGM28528.1"/>
    </source>
</evidence>
<evidence type="ECO:0000256" key="14">
    <source>
        <dbReference type="ARBA" id="ARBA00048359"/>
    </source>
</evidence>
<dbReference type="NCBIfam" id="TIGR00392">
    <property type="entry name" value="ileS"/>
    <property type="match status" value="1"/>
</dbReference>
<proteinExistence type="inferred from homology"/>
<dbReference type="PROSITE" id="PS00178">
    <property type="entry name" value="AA_TRNA_LIGASE_I"/>
    <property type="match status" value="1"/>
</dbReference>
<feature type="domain" description="Methionyl/Valyl/Leucyl/Isoleucyl-tRNA synthetase anticodon-binding" evidence="17">
    <location>
        <begin position="693"/>
        <end position="830"/>
    </location>
</feature>
<evidence type="ECO:0000256" key="9">
    <source>
        <dbReference type="ARBA" id="ARBA00022833"/>
    </source>
</evidence>
<dbReference type="FunFam" id="3.40.50.620:FF:000075">
    <property type="entry name" value="Isoleucine--tRNA ligase"/>
    <property type="match status" value="1"/>
</dbReference>
<dbReference type="PANTHER" id="PTHR42780:SF1">
    <property type="entry name" value="ISOLEUCINE--TRNA LIGASE, CYTOPLASMIC"/>
    <property type="match status" value="1"/>
</dbReference>
<dbReference type="Gene3D" id="1.10.730.10">
    <property type="entry name" value="Isoleucyl-tRNA Synthetase, Domain 1"/>
    <property type="match status" value="1"/>
</dbReference>
<comment type="similarity">
    <text evidence="3 15">Belongs to the class-I aminoacyl-tRNA synthetase family. IleS type 2 subfamily.</text>
</comment>
<evidence type="ECO:0000256" key="6">
    <source>
        <dbReference type="ARBA" id="ARBA00022598"/>
    </source>
</evidence>
<evidence type="ECO:0000256" key="15">
    <source>
        <dbReference type="HAMAP-Rule" id="MF_02003"/>
    </source>
</evidence>